<dbReference type="EMBL" id="QKKF02017379">
    <property type="protein sequence ID" value="RZF40974.1"/>
    <property type="molecule type" value="Genomic_DNA"/>
</dbReference>
<evidence type="ECO:0000313" key="3">
    <source>
        <dbReference type="Proteomes" id="UP000291343"/>
    </source>
</evidence>
<gene>
    <name evidence="2" type="ORF">LSTR_LSTR013185</name>
</gene>
<reference evidence="2 3" key="1">
    <citation type="journal article" date="2017" name="Gigascience">
        <title>Genome sequence of the small brown planthopper, Laodelphax striatellus.</title>
        <authorList>
            <person name="Zhu J."/>
            <person name="Jiang F."/>
            <person name="Wang X."/>
            <person name="Yang P."/>
            <person name="Bao Y."/>
            <person name="Zhao W."/>
            <person name="Wang W."/>
            <person name="Lu H."/>
            <person name="Wang Q."/>
            <person name="Cui N."/>
            <person name="Li J."/>
            <person name="Chen X."/>
            <person name="Luo L."/>
            <person name="Yu J."/>
            <person name="Kang L."/>
            <person name="Cui F."/>
        </authorList>
    </citation>
    <scope>NUCLEOTIDE SEQUENCE [LARGE SCALE GENOMIC DNA]</scope>
    <source>
        <strain evidence="2">Lst14</strain>
    </source>
</reference>
<feature type="compositionally biased region" description="Polar residues" evidence="1">
    <location>
        <begin position="104"/>
        <end position="115"/>
    </location>
</feature>
<evidence type="ECO:0000256" key="1">
    <source>
        <dbReference type="SAM" id="MobiDB-lite"/>
    </source>
</evidence>
<organism evidence="2 3">
    <name type="scientific">Laodelphax striatellus</name>
    <name type="common">Small brown planthopper</name>
    <name type="synonym">Delphax striatella</name>
    <dbReference type="NCBI Taxonomy" id="195883"/>
    <lineage>
        <taxon>Eukaryota</taxon>
        <taxon>Metazoa</taxon>
        <taxon>Ecdysozoa</taxon>
        <taxon>Arthropoda</taxon>
        <taxon>Hexapoda</taxon>
        <taxon>Insecta</taxon>
        <taxon>Pterygota</taxon>
        <taxon>Neoptera</taxon>
        <taxon>Paraneoptera</taxon>
        <taxon>Hemiptera</taxon>
        <taxon>Auchenorrhyncha</taxon>
        <taxon>Fulgoroidea</taxon>
        <taxon>Delphacidae</taxon>
        <taxon>Criomorphinae</taxon>
        <taxon>Laodelphax</taxon>
    </lineage>
</organism>
<feature type="region of interest" description="Disordered" evidence="1">
    <location>
        <begin position="31"/>
        <end position="67"/>
    </location>
</feature>
<dbReference type="Proteomes" id="UP000291343">
    <property type="component" value="Unassembled WGS sequence"/>
</dbReference>
<dbReference type="InParanoid" id="A0A482X5B7"/>
<name>A0A482X5B7_LAOST</name>
<feature type="compositionally biased region" description="Pro residues" evidence="1">
    <location>
        <begin position="186"/>
        <end position="197"/>
    </location>
</feature>
<accession>A0A482X5B7</accession>
<proteinExistence type="predicted"/>
<sequence>MIHLRQSQLAPMIKRGVFTVGRLNSCVQPHGGGSVVSQTTEGGALGGTAPPPPLPSTSQGRQTSDKNWRDASLIQSAPVSQATATTQQQSNPSVAANLQHVSSPNQQPLHMSQGDSNGGPPDMKRPRLGNATVSDLHHATFNHYQSKPQLYSSSPLLPFHMFTSPPPPPPPLPPPASSSSSSSASNPPPPPPPPPPSSAKEQVTPPGGNFAYYQHTIPPTFSTSVPPPHPSQWGGLQNRG</sequence>
<dbReference type="AlphaFoldDB" id="A0A482X5B7"/>
<feature type="region of interest" description="Disordered" evidence="1">
    <location>
        <begin position="104"/>
        <end position="129"/>
    </location>
</feature>
<comment type="caution">
    <text evidence="2">The sequence shown here is derived from an EMBL/GenBank/DDBJ whole genome shotgun (WGS) entry which is preliminary data.</text>
</comment>
<feature type="region of interest" description="Disordered" evidence="1">
    <location>
        <begin position="162"/>
        <end position="240"/>
    </location>
</feature>
<keyword evidence="3" id="KW-1185">Reference proteome</keyword>
<feature type="compositionally biased region" description="Pro residues" evidence="1">
    <location>
        <begin position="164"/>
        <end position="176"/>
    </location>
</feature>
<evidence type="ECO:0000313" key="2">
    <source>
        <dbReference type="EMBL" id="RZF40974.1"/>
    </source>
</evidence>
<protein>
    <submittedName>
        <fullName evidence="2">Uncharacterized protein</fullName>
    </submittedName>
</protein>